<organism evidence="1 2">
    <name type="scientific">Kushneria aurantia</name>
    <dbReference type="NCBI Taxonomy" id="504092"/>
    <lineage>
        <taxon>Bacteria</taxon>
        <taxon>Pseudomonadati</taxon>
        <taxon>Pseudomonadota</taxon>
        <taxon>Gammaproteobacteria</taxon>
        <taxon>Oceanospirillales</taxon>
        <taxon>Halomonadaceae</taxon>
        <taxon>Kushneria</taxon>
    </lineage>
</organism>
<proteinExistence type="predicted"/>
<reference evidence="1 2" key="1">
    <citation type="submission" date="2024-09" db="EMBL/GenBank/DDBJ databases">
        <authorList>
            <person name="Sun Q."/>
            <person name="Mori K."/>
        </authorList>
    </citation>
    <scope>NUCLEOTIDE SEQUENCE [LARGE SCALE GENOMIC DNA]</scope>
    <source>
        <strain evidence="1 2">CCM 7415</strain>
    </source>
</reference>
<accession>A0ABV6G4J4</accession>
<sequence length="492" mass="53568">MSRSAYIRLGGGIDLVTPPERLPPGAALYAVNYECPVTGGYRRIDGYTRQGPAVPGEGPLLGVVTFNDRIMAVRKDTGADAATLYRLNDTGNGWDTVNSKGAMHNGRHEFVEGNVYATESGRALYGVGGGDPFELKTDGSFKALTTAQSGARFIALHHNALVLGFDAGSLQLSTPGKPEEWDAATGSAVEIGVGQTLTGLLSGTGGTLHVMCRDSIQTLYGTSREDFQLRTTVPNAGARAYSIQSLMQPYFVGERGIASLEATNDYGDFRPMQPGAKIEPIFTRDNYATRVVASAVSKRRAQYRVWFDDGTGIYMSPAGITTVRYPDQIAVAHAGELASGEEQVLMGDDQGRVHRLDNDATSFNGEPIPAFLTLAYADLKQPSVRKRFRRAFWDIRAGSDARIAIQPDYDYGRTETAKPQRDFIEFLLGGGLWDVARWDQFRWSVPTLAQEPMDISGTGTSINFALYSGSISAAHELLGYDLMFDLRRQRRG</sequence>
<dbReference type="RefSeq" id="WP_019950183.1">
    <property type="nucleotide sequence ID" value="NZ_JBHLVX010000043.1"/>
</dbReference>
<evidence type="ECO:0000313" key="2">
    <source>
        <dbReference type="Proteomes" id="UP001589814"/>
    </source>
</evidence>
<gene>
    <name evidence="1" type="ORF">ACFFHW_11405</name>
</gene>
<dbReference type="EMBL" id="JBHLVX010000043">
    <property type="protein sequence ID" value="MFC0268578.1"/>
    <property type="molecule type" value="Genomic_DNA"/>
</dbReference>
<name>A0ABV6G4J4_9GAMM</name>
<keyword evidence="2" id="KW-1185">Reference proteome</keyword>
<evidence type="ECO:0000313" key="1">
    <source>
        <dbReference type="EMBL" id="MFC0268578.1"/>
    </source>
</evidence>
<protein>
    <submittedName>
        <fullName evidence="1">Uncharacterized protein</fullName>
    </submittedName>
</protein>
<dbReference type="Proteomes" id="UP001589814">
    <property type="component" value="Unassembled WGS sequence"/>
</dbReference>
<comment type="caution">
    <text evidence="1">The sequence shown here is derived from an EMBL/GenBank/DDBJ whole genome shotgun (WGS) entry which is preliminary data.</text>
</comment>